<dbReference type="OrthoDB" id="6252103at2759"/>
<dbReference type="Pfam" id="PF00400">
    <property type="entry name" value="WD40"/>
    <property type="match status" value="4"/>
</dbReference>
<dbReference type="GO" id="GO:0120330">
    <property type="term" value="C:rixosome complex"/>
    <property type="evidence" value="ECO:0007669"/>
    <property type="project" value="TreeGrafter"/>
</dbReference>
<protein>
    <submittedName>
        <fullName evidence="6">ROOT INITIATION DEFECTIVE 3</fullName>
    </submittedName>
</protein>
<dbReference type="GO" id="GO:0005656">
    <property type="term" value="C:nuclear pre-replicative complex"/>
    <property type="evidence" value="ECO:0007669"/>
    <property type="project" value="TreeGrafter"/>
</dbReference>
<evidence type="ECO:0000313" key="6">
    <source>
        <dbReference type="EMBL" id="PSC76556.1"/>
    </source>
</evidence>
<reference evidence="6 7" key="1">
    <citation type="journal article" date="2018" name="Plant J.">
        <title>Genome sequences of Chlorella sorokiniana UTEX 1602 and Micractinium conductrix SAG 241.80: implications to maltose excretion by a green alga.</title>
        <authorList>
            <person name="Arriola M.B."/>
            <person name="Velmurugan N."/>
            <person name="Zhang Y."/>
            <person name="Plunkett M.H."/>
            <person name="Hondzo H."/>
            <person name="Barney B.M."/>
        </authorList>
    </citation>
    <scope>NUCLEOTIDE SEQUENCE [LARGE SCALE GENOMIC DNA]</scope>
    <source>
        <strain evidence="6 7">SAG 241.80</strain>
    </source>
</reference>
<evidence type="ECO:0000256" key="2">
    <source>
        <dbReference type="ARBA" id="ARBA00022737"/>
    </source>
</evidence>
<dbReference type="InterPro" id="IPR019775">
    <property type="entry name" value="WD40_repeat_CS"/>
</dbReference>
<feature type="repeat" description="WD" evidence="3">
    <location>
        <begin position="300"/>
        <end position="341"/>
    </location>
</feature>
<dbReference type="InterPro" id="IPR036322">
    <property type="entry name" value="WD40_repeat_dom_sf"/>
</dbReference>
<dbReference type="InterPro" id="IPR045227">
    <property type="entry name" value="WDR18/Ipi3/RID3"/>
</dbReference>
<evidence type="ECO:0000256" key="4">
    <source>
        <dbReference type="SAM" id="MobiDB-lite"/>
    </source>
</evidence>
<feature type="compositionally biased region" description="Low complexity" evidence="4">
    <location>
        <begin position="365"/>
        <end position="375"/>
    </location>
</feature>
<dbReference type="PANTHER" id="PTHR18763">
    <property type="entry name" value="WD-REPEAT PROTEIN 18"/>
    <property type="match status" value="1"/>
</dbReference>
<evidence type="ECO:0000256" key="3">
    <source>
        <dbReference type="PROSITE-ProRule" id="PRU00221"/>
    </source>
</evidence>
<feature type="domain" description="SRR1-like" evidence="5">
    <location>
        <begin position="563"/>
        <end position="738"/>
    </location>
</feature>
<dbReference type="Proteomes" id="UP000239649">
    <property type="component" value="Unassembled WGS sequence"/>
</dbReference>
<evidence type="ECO:0000259" key="5">
    <source>
        <dbReference type="Pfam" id="PF07985"/>
    </source>
</evidence>
<sequence length="769" mass="76837">MDGSTVLLVASSAAESNITAWDLHTGTSLTSFKSCACPPGGLSRLGRDHLVAAQLGRGGGLHFWAWHKDQPHQRSFAAEPLTAVAASPDGAFCAAGGASGAAFVWETSSGRLLRTWPAHYKAITCLAWSDSGAVLVTGGEDTLVNAWLLAEVVDATAGQKLQMGGPLLQPLHSWSDHTLRVTCVAVGAGDAGALVASGSLDRTLKLRSLVSPPAGGAGGTAAGGPLLRSVTLPAGVHSLALDPGEHALYAGCASGTIYEVPLVGGGAAAAAGGGGGGAGLGAAAAAAADGGGSGALYAAMEGHSRAVSCLALTPDAAHLVSGSVDGSVRVWELRSRQPVRVLQNPAKGSVSALLVLRQPPHLQIGGSHAASASGGSSQGGKRGPKRPQPLAPFSKYPGAQGALKPWEGGLVLLDGSAGAAAAAPDWPAALLAEPAARGGAAASAALLPAAAGAAGAAASGAAAAGTAAGGDAAALQEENEWLRGQLASALATAEQRKGGNASAGSAATACHTPQTLEPRSHKLPTERQLAMCCAAVTAAAAELAGAPLWPHLQHRLASLPPSCALPALRTLVIYGLGSLEQPGAVHIRYQLAAAQLLAAALPALAAAAEAFDPVFTPLDHAVLAHCGIQVCSQDEGGRRVARHPTLFFMPHCEAALTDALLDANFEAGTLANVVILGNRFSGYQHSWALPHRAQHAGSGGERPATMLRLCEAGVVREMQISESGFPVASAFNDLGLHWFPPDWRQHLQGVPAAASAPAAASPAATGPVS</sequence>
<dbReference type="InterPro" id="IPR001680">
    <property type="entry name" value="WD40_rpt"/>
</dbReference>
<dbReference type="GO" id="GO:0006261">
    <property type="term" value="P:DNA-templated DNA replication"/>
    <property type="evidence" value="ECO:0007669"/>
    <property type="project" value="TreeGrafter"/>
</dbReference>
<dbReference type="SUPFAM" id="SSF50978">
    <property type="entry name" value="WD40 repeat-like"/>
    <property type="match status" value="1"/>
</dbReference>
<accession>A0A2P6VR27</accession>
<keyword evidence="2" id="KW-0677">Repeat</keyword>
<feature type="region of interest" description="Disordered" evidence="4">
    <location>
        <begin position="364"/>
        <end position="398"/>
    </location>
</feature>
<dbReference type="PROSITE" id="PS50082">
    <property type="entry name" value="WD_REPEATS_2"/>
    <property type="match status" value="2"/>
</dbReference>
<dbReference type="InterPro" id="IPR012942">
    <property type="entry name" value="SRR1-like"/>
</dbReference>
<dbReference type="PROSITE" id="PS50294">
    <property type="entry name" value="WD_REPEATS_REGION"/>
    <property type="match status" value="2"/>
</dbReference>
<evidence type="ECO:0000256" key="1">
    <source>
        <dbReference type="ARBA" id="ARBA00022574"/>
    </source>
</evidence>
<feature type="compositionally biased region" description="Low complexity" evidence="4">
    <location>
        <begin position="498"/>
        <end position="509"/>
    </location>
</feature>
<keyword evidence="1 3" id="KW-0853">WD repeat</keyword>
<proteinExistence type="predicted"/>
<dbReference type="EMBL" id="LHPF02000001">
    <property type="protein sequence ID" value="PSC76556.1"/>
    <property type="molecule type" value="Genomic_DNA"/>
</dbReference>
<dbReference type="InterPro" id="IPR015943">
    <property type="entry name" value="WD40/YVTN_repeat-like_dom_sf"/>
</dbReference>
<gene>
    <name evidence="6" type="primary">g876</name>
    <name evidence="6" type="ORF">C2E20_0876</name>
</gene>
<feature type="region of interest" description="Disordered" evidence="4">
    <location>
        <begin position="493"/>
        <end position="519"/>
    </location>
</feature>
<keyword evidence="7" id="KW-1185">Reference proteome</keyword>
<name>A0A2P6VR27_9CHLO</name>
<dbReference type="PROSITE" id="PS00678">
    <property type="entry name" value="WD_REPEATS_1"/>
    <property type="match status" value="1"/>
</dbReference>
<dbReference type="STRING" id="554055.A0A2P6VR27"/>
<dbReference type="SMART" id="SM00320">
    <property type="entry name" value="WD40"/>
    <property type="match status" value="5"/>
</dbReference>
<dbReference type="Pfam" id="PF07985">
    <property type="entry name" value="SRR1"/>
    <property type="match status" value="1"/>
</dbReference>
<dbReference type="AlphaFoldDB" id="A0A2P6VR27"/>
<evidence type="ECO:0000313" key="7">
    <source>
        <dbReference type="Proteomes" id="UP000239649"/>
    </source>
</evidence>
<dbReference type="PANTHER" id="PTHR18763:SF0">
    <property type="entry name" value="WD REPEAT-CONTAINING PROTEIN 18"/>
    <property type="match status" value="1"/>
</dbReference>
<comment type="caution">
    <text evidence="6">The sequence shown here is derived from an EMBL/GenBank/DDBJ whole genome shotgun (WGS) entry which is preliminary data.</text>
</comment>
<feature type="repeat" description="WD" evidence="3">
    <location>
        <begin position="116"/>
        <end position="147"/>
    </location>
</feature>
<dbReference type="Gene3D" id="2.130.10.10">
    <property type="entry name" value="YVTN repeat-like/Quinoprotein amine dehydrogenase"/>
    <property type="match status" value="2"/>
</dbReference>
<dbReference type="GO" id="GO:0006364">
    <property type="term" value="P:rRNA processing"/>
    <property type="evidence" value="ECO:0007669"/>
    <property type="project" value="TreeGrafter"/>
</dbReference>
<organism evidence="6 7">
    <name type="scientific">Micractinium conductrix</name>
    <dbReference type="NCBI Taxonomy" id="554055"/>
    <lineage>
        <taxon>Eukaryota</taxon>
        <taxon>Viridiplantae</taxon>
        <taxon>Chlorophyta</taxon>
        <taxon>core chlorophytes</taxon>
        <taxon>Trebouxiophyceae</taxon>
        <taxon>Chlorellales</taxon>
        <taxon>Chlorellaceae</taxon>
        <taxon>Chlorella clade</taxon>
        <taxon>Micractinium</taxon>
    </lineage>
</organism>